<reference evidence="4" key="1">
    <citation type="submission" date="2012-12" db="EMBL/GenBank/DDBJ databases">
        <authorList>
            <person name="Hellsten U."/>
            <person name="Grimwood J."/>
            <person name="Chapman J.A."/>
            <person name="Shapiro H."/>
            <person name="Aerts A."/>
            <person name="Otillar R.P."/>
            <person name="Terry A.Y."/>
            <person name="Boore J.L."/>
            <person name="Simakov O."/>
            <person name="Marletaz F."/>
            <person name="Cho S.-J."/>
            <person name="Edsinger-Gonzales E."/>
            <person name="Havlak P."/>
            <person name="Kuo D.-H."/>
            <person name="Larsson T."/>
            <person name="Lv J."/>
            <person name="Arendt D."/>
            <person name="Savage R."/>
            <person name="Osoegawa K."/>
            <person name="de Jong P."/>
            <person name="Lindberg D.R."/>
            <person name="Seaver E.C."/>
            <person name="Weisblat D.A."/>
            <person name="Putnam N.H."/>
            <person name="Grigoriev I.V."/>
            <person name="Rokhsar D.S."/>
        </authorList>
    </citation>
    <scope>NUCLEOTIDE SEQUENCE</scope>
    <source>
        <strain evidence="4">I ESC-2004</strain>
    </source>
</reference>
<evidence type="ECO:0000313" key="2">
    <source>
        <dbReference type="EMBL" id="ELT97230.1"/>
    </source>
</evidence>
<reference evidence="3" key="3">
    <citation type="submission" date="2015-06" db="UniProtKB">
        <authorList>
            <consortium name="EnsemblMetazoa"/>
        </authorList>
    </citation>
    <scope>IDENTIFICATION</scope>
</reference>
<dbReference type="EnsemblMetazoa" id="CapteT211416">
    <property type="protein sequence ID" value="CapteP211416"/>
    <property type="gene ID" value="CapteG211416"/>
</dbReference>
<dbReference type="EMBL" id="KB308629">
    <property type="protein sequence ID" value="ELT97230.1"/>
    <property type="molecule type" value="Genomic_DNA"/>
</dbReference>
<evidence type="ECO:0000313" key="4">
    <source>
        <dbReference type="Proteomes" id="UP000014760"/>
    </source>
</evidence>
<proteinExistence type="predicted"/>
<evidence type="ECO:0000313" key="3">
    <source>
        <dbReference type="EnsemblMetazoa" id="CapteP211416"/>
    </source>
</evidence>
<keyword evidence="4" id="KW-1185">Reference proteome</keyword>
<feature type="region of interest" description="Disordered" evidence="1">
    <location>
        <begin position="25"/>
        <end position="103"/>
    </location>
</feature>
<accession>R7U231</accession>
<sequence>MLPVDEEDEGIDSLQNFLVRFPDTDRELSRSPSPSHSLPTLSPGVRRRLRHRWPNGVSRTADALLGTSPPVSRSGMLRLAKDSTQPSSGSISDVRSEASVDEDDEEVDFFNVDMRPRARTCPEHQSWMRRARVRSMNRPPTPPPSERVDVAELMDKQCSIGKHRKQIHEELIPEVPEWTRDTTDAKIT</sequence>
<dbReference type="EMBL" id="AMQN01011005">
    <property type="status" value="NOT_ANNOTATED_CDS"/>
    <property type="molecule type" value="Genomic_DNA"/>
</dbReference>
<protein>
    <submittedName>
        <fullName evidence="2 3">Uncharacterized protein</fullName>
    </submittedName>
</protein>
<feature type="compositionally biased region" description="Low complexity" evidence="1">
    <location>
        <begin position="30"/>
        <end position="43"/>
    </location>
</feature>
<dbReference type="Proteomes" id="UP000014760">
    <property type="component" value="Unassembled WGS sequence"/>
</dbReference>
<gene>
    <name evidence="2" type="ORF">CAPTEDRAFT_211416</name>
</gene>
<reference evidence="2 4" key="2">
    <citation type="journal article" date="2013" name="Nature">
        <title>Insights into bilaterian evolution from three spiralian genomes.</title>
        <authorList>
            <person name="Simakov O."/>
            <person name="Marletaz F."/>
            <person name="Cho S.J."/>
            <person name="Edsinger-Gonzales E."/>
            <person name="Havlak P."/>
            <person name="Hellsten U."/>
            <person name="Kuo D.H."/>
            <person name="Larsson T."/>
            <person name="Lv J."/>
            <person name="Arendt D."/>
            <person name="Savage R."/>
            <person name="Osoegawa K."/>
            <person name="de Jong P."/>
            <person name="Grimwood J."/>
            <person name="Chapman J.A."/>
            <person name="Shapiro H."/>
            <person name="Aerts A."/>
            <person name="Otillar R.P."/>
            <person name="Terry A.Y."/>
            <person name="Boore J.L."/>
            <person name="Grigoriev I.V."/>
            <person name="Lindberg D.R."/>
            <person name="Seaver E.C."/>
            <person name="Weisblat D.A."/>
            <person name="Putnam N.H."/>
            <person name="Rokhsar D.S."/>
        </authorList>
    </citation>
    <scope>NUCLEOTIDE SEQUENCE</scope>
    <source>
        <strain evidence="2 4">I ESC-2004</strain>
    </source>
</reference>
<evidence type="ECO:0000256" key="1">
    <source>
        <dbReference type="SAM" id="MobiDB-lite"/>
    </source>
</evidence>
<name>R7U231_CAPTE</name>
<dbReference type="HOGENOM" id="CLU_1442381_0_0_1"/>
<feature type="compositionally biased region" description="Polar residues" evidence="1">
    <location>
        <begin position="82"/>
        <end position="91"/>
    </location>
</feature>
<dbReference type="AlphaFoldDB" id="R7U231"/>
<organism evidence="2">
    <name type="scientific">Capitella teleta</name>
    <name type="common">Polychaete worm</name>
    <dbReference type="NCBI Taxonomy" id="283909"/>
    <lineage>
        <taxon>Eukaryota</taxon>
        <taxon>Metazoa</taxon>
        <taxon>Spiralia</taxon>
        <taxon>Lophotrochozoa</taxon>
        <taxon>Annelida</taxon>
        <taxon>Polychaeta</taxon>
        <taxon>Sedentaria</taxon>
        <taxon>Scolecida</taxon>
        <taxon>Capitellidae</taxon>
        <taxon>Capitella</taxon>
    </lineage>
</organism>